<gene>
    <name evidence="5" type="ORF">NCTC12229_02331</name>
    <name evidence="4" type="ORF">SAMEA4504057_02283</name>
</gene>
<dbReference type="AlphaFoldDB" id="A0A378X7B2"/>
<evidence type="ECO:0000313" key="7">
    <source>
        <dbReference type="Proteomes" id="UP000254055"/>
    </source>
</evidence>
<evidence type="ECO:0000313" key="6">
    <source>
        <dbReference type="Proteomes" id="UP000215033"/>
    </source>
</evidence>
<dbReference type="KEGG" id="nzo:SAMEA4504057_2283"/>
<dbReference type="InterPro" id="IPR011250">
    <property type="entry name" value="OMP/PagP_B-barrel"/>
</dbReference>
<dbReference type="EMBL" id="LT906434">
    <property type="protein sequence ID" value="SNU80741.1"/>
    <property type="molecule type" value="Genomic_DNA"/>
</dbReference>
<dbReference type="OrthoDB" id="6688917at2"/>
<protein>
    <submittedName>
        <fullName evidence="5">Repetitive large surface protein</fullName>
    </submittedName>
</protein>
<dbReference type="NCBIfam" id="NF041636">
    <property type="entry name" value="slam_lipo"/>
    <property type="match status" value="1"/>
</dbReference>
<dbReference type="InterPro" id="IPR014902">
    <property type="entry name" value="FHBP-like_C"/>
</dbReference>
<dbReference type="SUPFAM" id="SSF56925">
    <property type="entry name" value="OMPA-like"/>
    <property type="match status" value="1"/>
</dbReference>
<dbReference type="EMBL" id="UGRS01000003">
    <property type="protein sequence ID" value="SUA48907.1"/>
    <property type="molecule type" value="Genomic_DNA"/>
</dbReference>
<evidence type="ECO:0000259" key="3">
    <source>
        <dbReference type="Pfam" id="PF08794"/>
    </source>
</evidence>
<dbReference type="GO" id="GO:0009279">
    <property type="term" value="C:cell outer membrane"/>
    <property type="evidence" value="ECO:0007669"/>
    <property type="project" value="UniProtKB-SubCell"/>
</dbReference>
<dbReference type="Gene3D" id="2.40.160.90">
    <property type="match status" value="1"/>
</dbReference>
<organism evidence="5 7">
    <name type="scientific">Neisseria zoodegmatis</name>
    <dbReference type="NCBI Taxonomy" id="326523"/>
    <lineage>
        <taxon>Bacteria</taxon>
        <taxon>Pseudomonadati</taxon>
        <taxon>Pseudomonadota</taxon>
        <taxon>Betaproteobacteria</taxon>
        <taxon>Neisseriales</taxon>
        <taxon>Neisseriaceae</taxon>
        <taxon>Neisseria</taxon>
    </lineage>
</organism>
<evidence type="ECO:0000313" key="5">
    <source>
        <dbReference type="EMBL" id="SUA48907.1"/>
    </source>
</evidence>
<dbReference type="Proteomes" id="UP000215033">
    <property type="component" value="Chromosome 1"/>
</dbReference>
<evidence type="ECO:0000313" key="4">
    <source>
        <dbReference type="EMBL" id="SNU80741.1"/>
    </source>
</evidence>
<proteinExistence type="predicted"/>
<sequence length="305" mass="32090">MMRTLVITIKVYMYMKDFTFRGKKINNKQANIALSALVLLALSACGGGGDKPSVESTSTTTSNTVTMESSSQSDAQPIAVKGTQANTAAQPTAFRSAAAAPVQPPYTVTINGHTHAGGKKIVLDDFAMSAFSNIPTANNGSVRAYRQKHSIIAGYLGPKRVIAKDDDGKEVIIQDPMKVGLIKGDITQTLPDSGKFTYSGQAFSDTSVGRLNYEVDFNSRKGSGSVTGIAETGAITLKEADIKNVIHHNALDGSRVIGKGIEGVADTQKKGRGDYSLTFFGPNAEEIGGVVYHPGGEVGVGGSRR</sequence>
<feature type="domain" description="Factor H binding protein-like C-terminal" evidence="3">
    <location>
        <begin position="189"/>
        <end position="290"/>
    </location>
</feature>
<comment type="subcellular location">
    <subcellularLocation>
        <location evidence="1">Cell outer membrane</location>
    </subcellularLocation>
</comment>
<reference evidence="5 7" key="2">
    <citation type="submission" date="2018-06" db="EMBL/GenBank/DDBJ databases">
        <authorList>
            <consortium name="Pathogen Informatics"/>
            <person name="Doyle S."/>
        </authorList>
    </citation>
    <scope>NUCLEOTIDE SEQUENCE [LARGE SCALE GENOMIC DNA]</scope>
    <source>
        <strain evidence="5 7">NCTC12229</strain>
    </source>
</reference>
<dbReference type="Pfam" id="PF08794">
    <property type="entry name" value="FHBP_C"/>
    <property type="match status" value="1"/>
</dbReference>
<reference evidence="4 6" key="1">
    <citation type="submission" date="2017-06" db="EMBL/GenBank/DDBJ databases">
        <authorList>
            <consortium name="Pathogen Informatics"/>
        </authorList>
    </citation>
    <scope>NUCLEOTIDE SEQUENCE [LARGE SCALE GENOMIC DNA]</scope>
    <source>
        <strain evidence="4 6">NCTC12230</strain>
    </source>
</reference>
<dbReference type="InterPro" id="IPR054843">
    <property type="entry name" value="Slam_hemophilin_C"/>
</dbReference>
<dbReference type="Proteomes" id="UP000254055">
    <property type="component" value="Unassembled WGS sequence"/>
</dbReference>
<accession>A0A378X7B2</accession>
<name>A0A378X7B2_9NEIS</name>
<feature type="region of interest" description="Disordered" evidence="2">
    <location>
        <begin position="48"/>
        <end position="76"/>
    </location>
</feature>
<evidence type="ECO:0000256" key="1">
    <source>
        <dbReference type="ARBA" id="ARBA00004442"/>
    </source>
</evidence>
<evidence type="ECO:0000256" key="2">
    <source>
        <dbReference type="SAM" id="MobiDB-lite"/>
    </source>
</evidence>
<feature type="compositionally biased region" description="Low complexity" evidence="2">
    <location>
        <begin position="54"/>
        <end position="71"/>
    </location>
</feature>